<evidence type="ECO:0000256" key="8">
    <source>
        <dbReference type="ARBA" id="ARBA00022833"/>
    </source>
</evidence>
<dbReference type="Proteomes" id="UP000092695">
    <property type="component" value="Chromosome"/>
</dbReference>
<dbReference type="Gene3D" id="3.40.10.10">
    <property type="entry name" value="DNA Methylphosphotriester Repair Domain"/>
    <property type="match status" value="1"/>
</dbReference>
<dbReference type="FunFam" id="3.40.10.10:FF:000001">
    <property type="entry name" value="DNA-3-methyladenine glycosylase 2"/>
    <property type="match status" value="1"/>
</dbReference>
<keyword evidence="16" id="KW-1185">Reference proteome</keyword>
<dbReference type="GO" id="GO:0008270">
    <property type="term" value="F:zinc ion binding"/>
    <property type="evidence" value="ECO:0007669"/>
    <property type="project" value="InterPro"/>
</dbReference>
<dbReference type="SMART" id="SM01009">
    <property type="entry name" value="AlkA_N"/>
    <property type="match status" value="1"/>
</dbReference>
<keyword evidence="10" id="KW-0238">DNA-binding</keyword>
<dbReference type="SUPFAM" id="SSF48150">
    <property type="entry name" value="DNA-glycosylase"/>
    <property type="match status" value="1"/>
</dbReference>
<dbReference type="Gene3D" id="3.30.310.20">
    <property type="entry name" value="DNA-3-methyladenine glycosylase AlkA, N-terminal domain"/>
    <property type="match status" value="1"/>
</dbReference>
<keyword evidence="13" id="KW-0234">DNA repair</keyword>
<dbReference type="InterPro" id="IPR003265">
    <property type="entry name" value="HhH-GPD_domain"/>
</dbReference>
<dbReference type="KEGG" id="woc:BA177_04745"/>
<evidence type="ECO:0000256" key="3">
    <source>
        <dbReference type="ARBA" id="ARBA00012000"/>
    </source>
</evidence>
<dbReference type="SUPFAM" id="SSF55945">
    <property type="entry name" value="TATA-box binding protein-like"/>
    <property type="match status" value="1"/>
</dbReference>
<evidence type="ECO:0000256" key="1">
    <source>
        <dbReference type="ARBA" id="ARBA00000086"/>
    </source>
</evidence>
<proteinExistence type="predicted"/>
<dbReference type="EC" id="3.2.2.21" evidence="3"/>
<keyword evidence="6" id="KW-0479">Metal-binding</keyword>
<reference evidence="15 16" key="1">
    <citation type="submission" date="2016-06" db="EMBL/GenBank/DDBJ databases">
        <title>Complete genome sequence of a deep-branching marine Gamma Proteobacterium Woeseia oceani type strain XK5.</title>
        <authorList>
            <person name="Mu D."/>
            <person name="Du Z."/>
        </authorList>
    </citation>
    <scope>NUCLEOTIDE SEQUENCE [LARGE SCALE GENOMIC DNA]</scope>
    <source>
        <strain evidence="15 16">XK5</strain>
    </source>
</reference>
<dbReference type="OrthoDB" id="9811249at2"/>
<keyword evidence="12" id="KW-0804">Transcription</keyword>
<dbReference type="GO" id="GO:0003700">
    <property type="term" value="F:DNA-binding transcription factor activity"/>
    <property type="evidence" value="ECO:0007669"/>
    <property type="project" value="InterPro"/>
</dbReference>
<dbReference type="InterPro" id="IPR023170">
    <property type="entry name" value="HhH_base_excis_C"/>
</dbReference>
<name>A0A193LDQ3_9GAMM</name>
<dbReference type="InterPro" id="IPR011257">
    <property type="entry name" value="DNA_glycosylase"/>
</dbReference>
<organism evidence="15 16">
    <name type="scientific">Woeseia oceani</name>
    <dbReference type="NCBI Taxonomy" id="1548547"/>
    <lineage>
        <taxon>Bacteria</taxon>
        <taxon>Pseudomonadati</taxon>
        <taxon>Pseudomonadota</taxon>
        <taxon>Gammaproteobacteria</taxon>
        <taxon>Woeseiales</taxon>
        <taxon>Woeseiaceae</taxon>
        <taxon>Woeseia</taxon>
    </lineage>
</organism>
<dbReference type="GO" id="GO:0032131">
    <property type="term" value="F:alkylated DNA binding"/>
    <property type="evidence" value="ECO:0007669"/>
    <property type="project" value="TreeGrafter"/>
</dbReference>
<evidence type="ECO:0000313" key="16">
    <source>
        <dbReference type="Proteomes" id="UP000092695"/>
    </source>
</evidence>
<dbReference type="GO" id="GO:0005737">
    <property type="term" value="C:cytoplasm"/>
    <property type="evidence" value="ECO:0007669"/>
    <property type="project" value="TreeGrafter"/>
</dbReference>
<dbReference type="GO" id="GO:0043916">
    <property type="term" value="F:DNA-7-methylguanine glycosylase activity"/>
    <property type="evidence" value="ECO:0007669"/>
    <property type="project" value="TreeGrafter"/>
</dbReference>
<evidence type="ECO:0000256" key="13">
    <source>
        <dbReference type="ARBA" id="ARBA00023204"/>
    </source>
</evidence>
<feature type="domain" description="HTH araC/xylS-type" evidence="14">
    <location>
        <begin position="85"/>
        <end position="183"/>
    </location>
</feature>
<dbReference type="InterPro" id="IPR018062">
    <property type="entry name" value="HTH_AraC-typ_CS"/>
</dbReference>
<dbReference type="AlphaFoldDB" id="A0A193LDQ3"/>
<dbReference type="GO" id="GO:0043565">
    <property type="term" value="F:sequence-specific DNA binding"/>
    <property type="evidence" value="ECO:0007669"/>
    <property type="project" value="InterPro"/>
</dbReference>
<dbReference type="GO" id="GO:0032259">
    <property type="term" value="P:methylation"/>
    <property type="evidence" value="ECO:0007669"/>
    <property type="project" value="UniProtKB-KW"/>
</dbReference>
<dbReference type="PANTHER" id="PTHR43003:SF13">
    <property type="entry name" value="DNA-3-METHYLADENINE GLYCOSYLASE 2"/>
    <property type="match status" value="1"/>
</dbReference>
<dbReference type="InterPro" id="IPR010316">
    <property type="entry name" value="AlkA_N"/>
</dbReference>
<dbReference type="GO" id="GO:0006307">
    <property type="term" value="P:DNA alkylation repair"/>
    <property type="evidence" value="ECO:0007669"/>
    <property type="project" value="TreeGrafter"/>
</dbReference>
<dbReference type="InterPro" id="IPR051912">
    <property type="entry name" value="Alkylbase_DNA_Glycosylase/TA"/>
</dbReference>
<evidence type="ECO:0000256" key="9">
    <source>
        <dbReference type="ARBA" id="ARBA00023015"/>
    </source>
</evidence>
<keyword evidence="8" id="KW-0862">Zinc</keyword>
<dbReference type="RefSeq" id="WP_068613548.1">
    <property type="nucleotide sequence ID" value="NZ_CP016268.1"/>
</dbReference>
<dbReference type="Gene3D" id="1.10.1670.10">
    <property type="entry name" value="Helix-hairpin-Helix base-excision DNA repair enzymes (C-terminal)"/>
    <property type="match status" value="1"/>
</dbReference>
<dbReference type="Gene3D" id="1.10.340.30">
    <property type="entry name" value="Hypothetical protein, domain 2"/>
    <property type="match status" value="1"/>
</dbReference>
<dbReference type="PROSITE" id="PS00041">
    <property type="entry name" value="HTH_ARAC_FAMILY_1"/>
    <property type="match status" value="1"/>
</dbReference>
<dbReference type="InterPro" id="IPR004026">
    <property type="entry name" value="Ada_DNA_repair_Zn-bd"/>
</dbReference>
<accession>A0A193LDQ3</accession>
<dbReference type="SUPFAM" id="SSF46689">
    <property type="entry name" value="Homeodomain-like"/>
    <property type="match status" value="1"/>
</dbReference>
<evidence type="ECO:0000256" key="7">
    <source>
        <dbReference type="ARBA" id="ARBA00022763"/>
    </source>
</evidence>
<dbReference type="SMART" id="SM00342">
    <property type="entry name" value="HTH_ARAC"/>
    <property type="match status" value="1"/>
</dbReference>
<evidence type="ECO:0000256" key="10">
    <source>
        <dbReference type="ARBA" id="ARBA00023125"/>
    </source>
</evidence>
<evidence type="ECO:0000256" key="4">
    <source>
        <dbReference type="ARBA" id="ARBA00022603"/>
    </source>
</evidence>
<comment type="catalytic activity">
    <reaction evidence="1">
        <text>Hydrolysis of alkylated DNA, releasing 3-methyladenine, 3-methylguanine, 7-methylguanine and 7-methyladenine.</text>
        <dbReference type="EC" id="3.2.2.21"/>
    </reaction>
</comment>
<comment type="cofactor">
    <cofactor evidence="2">
        <name>Zn(2+)</name>
        <dbReference type="ChEBI" id="CHEBI:29105"/>
    </cofactor>
</comment>
<evidence type="ECO:0000256" key="5">
    <source>
        <dbReference type="ARBA" id="ARBA00022679"/>
    </source>
</evidence>
<dbReference type="GO" id="GO:0008725">
    <property type="term" value="F:DNA-3-methyladenine glycosylase activity"/>
    <property type="evidence" value="ECO:0007669"/>
    <property type="project" value="TreeGrafter"/>
</dbReference>
<evidence type="ECO:0000256" key="11">
    <source>
        <dbReference type="ARBA" id="ARBA00023159"/>
    </source>
</evidence>
<dbReference type="GO" id="GO:0032993">
    <property type="term" value="C:protein-DNA complex"/>
    <property type="evidence" value="ECO:0007669"/>
    <property type="project" value="TreeGrafter"/>
</dbReference>
<keyword evidence="11" id="KW-0010">Activator</keyword>
<dbReference type="Pfam" id="PF12833">
    <property type="entry name" value="HTH_18"/>
    <property type="match status" value="1"/>
</dbReference>
<keyword evidence="7" id="KW-0227">DNA damage</keyword>
<dbReference type="EMBL" id="CP016268">
    <property type="protein sequence ID" value="ANO50608.1"/>
    <property type="molecule type" value="Genomic_DNA"/>
</dbReference>
<dbReference type="Gene3D" id="1.10.10.60">
    <property type="entry name" value="Homeodomain-like"/>
    <property type="match status" value="1"/>
</dbReference>
<dbReference type="SMART" id="SM00478">
    <property type="entry name" value="ENDO3c"/>
    <property type="match status" value="1"/>
</dbReference>
<dbReference type="PROSITE" id="PS01124">
    <property type="entry name" value="HTH_ARAC_FAMILY_2"/>
    <property type="match status" value="1"/>
</dbReference>
<evidence type="ECO:0000256" key="12">
    <source>
        <dbReference type="ARBA" id="ARBA00023163"/>
    </source>
</evidence>
<protein>
    <recommendedName>
        <fullName evidence="3">DNA-3-methyladenine glycosylase II</fullName>
        <ecNumber evidence="3">3.2.2.21</ecNumber>
    </recommendedName>
</protein>
<dbReference type="CDD" id="cd00056">
    <property type="entry name" value="ENDO3c"/>
    <property type="match status" value="1"/>
</dbReference>
<evidence type="ECO:0000256" key="2">
    <source>
        <dbReference type="ARBA" id="ARBA00001947"/>
    </source>
</evidence>
<dbReference type="SUPFAM" id="SSF57884">
    <property type="entry name" value="Ada DNA repair protein, N-terminal domain (N-Ada 10)"/>
    <property type="match status" value="1"/>
</dbReference>
<evidence type="ECO:0000256" key="6">
    <source>
        <dbReference type="ARBA" id="ARBA00022723"/>
    </source>
</evidence>
<keyword evidence="9" id="KW-0805">Transcription regulation</keyword>
<sequence length="483" mass="53439">MHNETLERARLARDARFDGRFFIGVKTTGIYCRPICPAVAPKRENVQFFMSAAAAGEAGFRPCLRCRPECSPGTPAWTGTSATVRRGLRLIDRGALDDGNIEALAAKLGVTSRHLRRLFARHVGASPQAVAHTRRLHFAKRLIDDTGLPMSDVAIAAGYGSVRRFNAAFRATYDRTPRELRRSRVRKSLPVERAALTVRLPYRSPYSWTEVLRFYAMRAIPCVEEIDGDTYRRSLKLGDAECVIQIRAGIDHGFLSLQMQNVPTERVFEVVQMARDVFDLDAPVDDIHAALSADERLRALLATQTGIRVPGCWNGFELAVRAILGQQISVKAATTLSGRIASRYGTPLHEPVGSVTHSFPGASQLARARFNNIGLVQCRADTLRRLARAVLAGDVVFEPRQDMQKFHQQFTAIKGIGDWTAQYVMMRALKNPDAFPASDLGLVKALCPGERVSPATLAERAESWRPWRAYAAMLLWGANNSGG</sequence>
<keyword evidence="5" id="KW-0808">Transferase</keyword>
<dbReference type="Pfam" id="PF06029">
    <property type="entry name" value="AlkA_N"/>
    <property type="match status" value="1"/>
</dbReference>
<dbReference type="InterPro" id="IPR018060">
    <property type="entry name" value="HTH_AraC"/>
</dbReference>
<dbReference type="GO" id="GO:0008168">
    <property type="term" value="F:methyltransferase activity"/>
    <property type="evidence" value="ECO:0007669"/>
    <property type="project" value="UniProtKB-KW"/>
</dbReference>
<dbReference type="PANTHER" id="PTHR43003">
    <property type="entry name" value="DNA-3-METHYLADENINE GLYCOSYLASE"/>
    <property type="match status" value="1"/>
</dbReference>
<keyword evidence="4" id="KW-0489">Methyltransferase</keyword>
<dbReference type="InterPro" id="IPR009057">
    <property type="entry name" value="Homeodomain-like_sf"/>
</dbReference>
<evidence type="ECO:0000313" key="15">
    <source>
        <dbReference type="EMBL" id="ANO50608.1"/>
    </source>
</evidence>
<dbReference type="InterPro" id="IPR037046">
    <property type="entry name" value="AlkA_N_sf"/>
</dbReference>
<dbReference type="STRING" id="1548547.BA177_04745"/>
<dbReference type="Pfam" id="PF02805">
    <property type="entry name" value="Ada_Zn_binding"/>
    <property type="match status" value="1"/>
</dbReference>
<dbReference type="Pfam" id="PF00730">
    <property type="entry name" value="HhH-GPD"/>
    <property type="match status" value="1"/>
</dbReference>
<evidence type="ECO:0000259" key="14">
    <source>
        <dbReference type="PROSITE" id="PS01124"/>
    </source>
</evidence>
<gene>
    <name evidence="15" type="ORF">BA177_04745</name>
</gene>
<dbReference type="InterPro" id="IPR035451">
    <property type="entry name" value="Ada-like_dom_sf"/>
</dbReference>
<dbReference type="GO" id="GO:0006285">
    <property type="term" value="P:base-excision repair, AP site formation"/>
    <property type="evidence" value="ECO:0007669"/>
    <property type="project" value="TreeGrafter"/>
</dbReference>